<dbReference type="Proteomes" id="UP000623269">
    <property type="component" value="Unassembled WGS sequence"/>
</dbReference>
<protein>
    <submittedName>
        <fullName evidence="2">Extracellular solute-binding protein</fullName>
    </submittedName>
</protein>
<organism evidence="2 3">
    <name type="scientific">Mobilitalea sibirica</name>
    <dbReference type="NCBI Taxonomy" id="1462919"/>
    <lineage>
        <taxon>Bacteria</taxon>
        <taxon>Bacillati</taxon>
        <taxon>Bacillota</taxon>
        <taxon>Clostridia</taxon>
        <taxon>Lachnospirales</taxon>
        <taxon>Lachnospiraceae</taxon>
        <taxon>Mobilitalea</taxon>
    </lineage>
</organism>
<evidence type="ECO:0000256" key="1">
    <source>
        <dbReference type="SAM" id="MobiDB-lite"/>
    </source>
</evidence>
<evidence type="ECO:0000313" key="3">
    <source>
        <dbReference type="Proteomes" id="UP000623269"/>
    </source>
</evidence>
<reference evidence="2" key="1">
    <citation type="submission" date="2020-12" db="EMBL/GenBank/DDBJ databases">
        <title>M. sibirica DSM 26468T genome.</title>
        <authorList>
            <person name="Thieme N."/>
            <person name="Rettenmaier R."/>
            <person name="Zverlov V."/>
            <person name="Liebl W."/>
        </authorList>
    </citation>
    <scope>NUCLEOTIDE SEQUENCE</scope>
    <source>
        <strain evidence="2">DSM 26468</strain>
    </source>
</reference>
<dbReference type="AlphaFoldDB" id="A0A8J7KU93"/>
<sequence>MKRIYSVISVILIVLLFGLTLVGCRRDNKDNQNDQGNDEENNQDYDQSNDKANDQDEDSYFREYSAFFAVPGNELPMNNRVMNAIAEVTGGKVNMTWLTEQTVSERIGVMVAGGEYPDFIDGSAGTAMLIEAGALIPIDEYWDDYPNIKNYLSKNQWNKIRKEDGHIYIIPQFGIIQGKETATNHEDEAFWIQKAVLEWADYPKLKSIDEFFDIVYRYVDENPEIEGQSTLGFTVYSNDWRYFGLENPPMFLAGYPNDGVCIVDPETITAYNYNTIDEAYHYFKKLNQVYNDGYFDASAFTDSYDQYISKISSGRVVGMVDQHWNFQTAEETLKSAGLVERTYVPQPITLDADTIDRWYSPSVLDASNGIGISTSCENPEEALQFINDLLSPEVMILRYWGEEGIDYFVGEDEVFYRTEKQRKQREDTKWVGENLCSYDYFPHYEGMLADGINTVKPSEQPGEFRKTLTETDRKLLDAYGFINFLDFLNTDVENSDWFPMWSFTNTWTGETDYGIAKIKMDEIKHEWLPKVIMASTADFDSTWEQYQNLLTTEVDLEVYEATLTEEARRRVAVAQGVDRVE</sequence>
<dbReference type="PANTHER" id="PTHR43649">
    <property type="entry name" value="ARABINOSE-BINDING PROTEIN-RELATED"/>
    <property type="match status" value="1"/>
</dbReference>
<dbReference type="Gene3D" id="3.40.190.10">
    <property type="entry name" value="Periplasmic binding protein-like II"/>
    <property type="match status" value="2"/>
</dbReference>
<dbReference type="PROSITE" id="PS51257">
    <property type="entry name" value="PROKAR_LIPOPROTEIN"/>
    <property type="match status" value="1"/>
</dbReference>
<accession>A0A8J7KU93</accession>
<feature type="region of interest" description="Disordered" evidence="1">
    <location>
        <begin position="30"/>
        <end position="55"/>
    </location>
</feature>
<evidence type="ECO:0000313" key="2">
    <source>
        <dbReference type="EMBL" id="MBH1942231.1"/>
    </source>
</evidence>
<dbReference type="PANTHER" id="PTHR43649:SF12">
    <property type="entry name" value="DIACETYLCHITOBIOSE BINDING PROTEIN DASA"/>
    <property type="match status" value="1"/>
</dbReference>
<dbReference type="Pfam" id="PF13416">
    <property type="entry name" value="SBP_bac_8"/>
    <property type="match status" value="1"/>
</dbReference>
<proteinExistence type="predicted"/>
<dbReference type="InterPro" id="IPR006059">
    <property type="entry name" value="SBP"/>
</dbReference>
<dbReference type="SUPFAM" id="SSF53850">
    <property type="entry name" value="Periplasmic binding protein-like II"/>
    <property type="match status" value="1"/>
</dbReference>
<comment type="caution">
    <text evidence="2">The sequence shown here is derived from an EMBL/GenBank/DDBJ whole genome shotgun (WGS) entry which is preliminary data.</text>
</comment>
<keyword evidence="3" id="KW-1185">Reference proteome</keyword>
<gene>
    <name evidence="2" type="ORF">I5677_15125</name>
</gene>
<dbReference type="EMBL" id="JAEAGR010000018">
    <property type="protein sequence ID" value="MBH1942231.1"/>
    <property type="molecule type" value="Genomic_DNA"/>
</dbReference>
<dbReference type="RefSeq" id="WP_197662481.1">
    <property type="nucleotide sequence ID" value="NZ_JAEAGR010000018.1"/>
</dbReference>
<dbReference type="InterPro" id="IPR050490">
    <property type="entry name" value="Bact_solute-bd_prot1"/>
</dbReference>
<name>A0A8J7KU93_9FIRM</name>